<proteinExistence type="predicted"/>
<gene>
    <name evidence="1" type="ORF">S01H4_66727</name>
</gene>
<protein>
    <recommendedName>
        <fullName evidence="2">Methyltransferase small domain-containing protein</fullName>
    </recommendedName>
</protein>
<reference evidence="1" key="1">
    <citation type="journal article" date="2014" name="Front. Microbiol.">
        <title>High frequency of phylogenetically diverse reductive dehalogenase-homologous genes in deep subseafloor sedimentary metagenomes.</title>
        <authorList>
            <person name="Kawai M."/>
            <person name="Futagami T."/>
            <person name="Toyoda A."/>
            <person name="Takaki Y."/>
            <person name="Nishi S."/>
            <person name="Hori S."/>
            <person name="Arai W."/>
            <person name="Tsubouchi T."/>
            <person name="Morono Y."/>
            <person name="Uchiyama I."/>
            <person name="Ito T."/>
            <person name="Fujiyama A."/>
            <person name="Inagaki F."/>
            <person name="Takami H."/>
        </authorList>
    </citation>
    <scope>NUCLEOTIDE SEQUENCE</scope>
    <source>
        <strain evidence="1">Expedition CK06-06</strain>
    </source>
</reference>
<organism evidence="1">
    <name type="scientific">marine sediment metagenome</name>
    <dbReference type="NCBI Taxonomy" id="412755"/>
    <lineage>
        <taxon>unclassified sequences</taxon>
        <taxon>metagenomes</taxon>
        <taxon>ecological metagenomes</taxon>
    </lineage>
</organism>
<evidence type="ECO:0000313" key="1">
    <source>
        <dbReference type="EMBL" id="GAH26340.1"/>
    </source>
</evidence>
<name>X1F186_9ZZZZ</name>
<dbReference type="EMBL" id="BART01041489">
    <property type="protein sequence ID" value="GAH26340.1"/>
    <property type="molecule type" value="Genomic_DNA"/>
</dbReference>
<sequence>FLNLLHIIPNYLGLNGSFQFVIKKKMGAPFVLNYLKSEFPNKKVDILCKRSGYWVFRCFQEE</sequence>
<dbReference type="AlphaFoldDB" id="X1F186"/>
<feature type="non-terminal residue" evidence="1">
    <location>
        <position position="1"/>
    </location>
</feature>
<evidence type="ECO:0008006" key="2">
    <source>
        <dbReference type="Google" id="ProtNLM"/>
    </source>
</evidence>
<comment type="caution">
    <text evidence="1">The sequence shown here is derived from an EMBL/GenBank/DDBJ whole genome shotgun (WGS) entry which is preliminary data.</text>
</comment>
<accession>X1F186</accession>